<dbReference type="EMBL" id="LGKN01000004">
    <property type="protein sequence ID" value="KPL88651.1"/>
    <property type="molecule type" value="Genomic_DNA"/>
</dbReference>
<dbReference type="InterPro" id="IPR025877">
    <property type="entry name" value="MobA-like_NTP_Trfase"/>
</dbReference>
<evidence type="ECO:0000256" key="6">
    <source>
        <dbReference type="ARBA" id="ARBA00023134"/>
    </source>
</evidence>
<keyword evidence="4 8" id="KW-0547">Nucleotide-binding</keyword>
<dbReference type="GO" id="GO:0006777">
    <property type="term" value="P:Mo-molybdopterin cofactor biosynthetic process"/>
    <property type="evidence" value="ECO:0007669"/>
    <property type="project" value="UniProtKB-KW"/>
</dbReference>
<reference evidence="10 11" key="1">
    <citation type="submission" date="2015-07" db="EMBL/GenBank/DDBJ databases">
        <title>Whole genome sequence of Ardenticatena maritima DSM 23922.</title>
        <authorList>
            <person name="Hemp J."/>
            <person name="Ward L.M."/>
            <person name="Pace L.A."/>
            <person name="Fischer W.W."/>
        </authorList>
    </citation>
    <scope>NUCLEOTIDE SEQUENCE [LARGE SCALE GENOMIC DNA]</scope>
    <source>
        <strain evidence="10 11">110S</strain>
    </source>
</reference>
<dbReference type="CDD" id="cd02503">
    <property type="entry name" value="MobA"/>
    <property type="match status" value="1"/>
</dbReference>
<keyword evidence="1 8" id="KW-0963">Cytoplasm</keyword>
<dbReference type="Gene3D" id="3.90.550.10">
    <property type="entry name" value="Spore Coat Polysaccharide Biosynthesis Protein SpsA, Chain A"/>
    <property type="match status" value="1"/>
</dbReference>
<dbReference type="Proteomes" id="UP000050502">
    <property type="component" value="Unassembled WGS sequence"/>
</dbReference>
<comment type="domain">
    <text evidence="8">The N-terminal domain determines nucleotide recognition and specific binding, while the C-terminal domain determines the specific binding to the target protein.</text>
</comment>
<dbReference type="GO" id="GO:0005525">
    <property type="term" value="F:GTP binding"/>
    <property type="evidence" value="ECO:0007669"/>
    <property type="project" value="UniProtKB-UniRule"/>
</dbReference>
<proteinExistence type="inferred from homology"/>
<feature type="binding site" evidence="8">
    <location>
        <position position="111"/>
    </location>
    <ligand>
        <name>GTP</name>
        <dbReference type="ChEBI" id="CHEBI:37565"/>
    </ligand>
</feature>
<dbReference type="PANTHER" id="PTHR19136">
    <property type="entry name" value="MOLYBDENUM COFACTOR GUANYLYLTRANSFERASE"/>
    <property type="match status" value="1"/>
</dbReference>
<feature type="domain" description="MobA-like NTP transferase" evidence="9">
    <location>
        <begin position="19"/>
        <end position="170"/>
    </location>
</feature>
<keyword evidence="2 8" id="KW-0808">Transferase</keyword>
<evidence type="ECO:0000256" key="3">
    <source>
        <dbReference type="ARBA" id="ARBA00022723"/>
    </source>
</evidence>
<dbReference type="AlphaFoldDB" id="A0A0P6YU75"/>
<keyword evidence="7 8" id="KW-0501">Molybdenum cofactor biosynthesis</keyword>
<feature type="binding site" evidence="8">
    <location>
        <position position="81"/>
    </location>
    <ligand>
        <name>GTP</name>
        <dbReference type="ChEBI" id="CHEBI:37565"/>
    </ligand>
</feature>
<evidence type="ECO:0000256" key="4">
    <source>
        <dbReference type="ARBA" id="ARBA00022741"/>
    </source>
</evidence>
<dbReference type="GO" id="GO:0046872">
    <property type="term" value="F:metal ion binding"/>
    <property type="evidence" value="ECO:0007669"/>
    <property type="project" value="UniProtKB-KW"/>
</dbReference>
<feature type="binding site" evidence="8">
    <location>
        <position position="34"/>
    </location>
    <ligand>
        <name>GTP</name>
        <dbReference type="ChEBI" id="CHEBI:37565"/>
    </ligand>
</feature>
<dbReference type="PANTHER" id="PTHR19136:SF81">
    <property type="entry name" value="MOLYBDENUM COFACTOR GUANYLYLTRANSFERASE"/>
    <property type="match status" value="1"/>
</dbReference>
<evidence type="ECO:0000256" key="8">
    <source>
        <dbReference type="HAMAP-Rule" id="MF_00316"/>
    </source>
</evidence>
<keyword evidence="3 8" id="KW-0479">Metal-binding</keyword>
<evidence type="ECO:0000256" key="2">
    <source>
        <dbReference type="ARBA" id="ARBA00022679"/>
    </source>
</evidence>
<comment type="similarity">
    <text evidence="8">Belongs to the MobA family.</text>
</comment>
<keyword evidence="5 8" id="KW-0460">Magnesium</keyword>
<comment type="cofactor">
    <cofactor evidence="8">
        <name>Mg(2+)</name>
        <dbReference type="ChEBI" id="CHEBI:18420"/>
    </cofactor>
</comment>
<dbReference type="InterPro" id="IPR029044">
    <property type="entry name" value="Nucleotide-diphossugar_trans"/>
</dbReference>
<dbReference type="EC" id="2.7.7.77" evidence="8"/>
<comment type="function">
    <text evidence="8">Transfers a GMP moiety from GTP to Mo-molybdopterin (Mo-MPT) cofactor (Moco or molybdenum cofactor) to form Mo-molybdopterin guanine dinucleotide (Mo-MGD) cofactor.</text>
</comment>
<comment type="subcellular location">
    <subcellularLocation>
        <location evidence="8">Cytoplasm</location>
    </subcellularLocation>
</comment>
<dbReference type="InterPro" id="IPR013482">
    <property type="entry name" value="Molybde_CF_guanTrfase"/>
</dbReference>
<evidence type="ECO:0000313" key="10">
    <source>
        <dbReference type="EMBL" id="KPL88651.1"/>
    </source>
</evidence>
<protein>
    <recommendedName>
        <fullName evidence="8">Probable molybdenum cofactor guanylyltransferase</fullName>
        <shortName evidence="8">MoCo guanylyltransferase</shortName>
        <ecNumber evidence="8">2.7.7.77</ecNumber>
    </recommendedName>
    <alternativeName>
        <fullName evidence="8">GTP:molybdopterin guanylyltransferase</fullName>
    </alternativeName>
    <alternativeName>
        <fullName evidence="8">Mo-MPT guanylyltransferase</fullName>
    </alternativeName>
    <alternativeName>
        <fullName evidence="8">Molybdopterin guanylyltransferase</fullName>
    </alternativeName>
    <alternativeName>
        <fullName evidence="8">Molybdopterin-guanine dinucleotide synthase</fullName>
        <shortName evidence="8">MGD synthase</shortName>
    </alternativeName>
</protein>
<evidence type="ECO:0000256" key="7">
    <source>
        <dbReference type="ARBA" id="ARBA00023150"/>
    </source>
</evidence>
<evidence type="ECO:0000256" key="5">
    <source>
        <dbReference type="ARBA" id="ARBA00022842"/>
    </source>
</evidence>
<evidence type="ECO:0000313" key="11">
    <source>
        <dbReference type="Proteomes" id="UP000050502"/>
    </source>
</evidence>
<dbReference type="SUPFAM" id="SSF53448">
    <property type="entry name" value="Nucleotide-diphospho-sugar transferases"/>
    <property type="match status" value="1"/>
</dbReference>
<gene>
    <name evidence="8" type="primary">mobA</name>
    <name evidence="10" type="ORF">SE16_07945</name>
</gene>
<comment type="caution">
    <text evidence="8">Lacks conserved residue(s) required for the propagation of feature annotation.</text>
</comment>
<sequence>MFRVRWCWRCCVARETLSAAVMAGGQSRRMGRDKTLLRLHGEPLIARTVRRLHTLTDDVLVVTNEPHKYAALHLNARFVQDVGGPGQGPLAGIAAALQAAHTERVAVVAADMPFLNTALLRFLADYAPNADVVVPVIEAGRPETLHAIYGRGALPAILQALREGRRRIVAFFEDVNVAYVPADALRPLDPDLRSFLNANTPEEWARVLALAQADDETMG</sequence>
<name>A0A0P6YU75_9CHLR</name>
<evidence type="ECO:0000259" key="9">
    <source>
        <dbReference type="Pfam" id="PF12804"/>
    </source>
</evidence>
<organism evidence="10 11">
    <name type="scientific">Ardenticatena maritima</name>
    <dbReference type="NCBI Taxonomy" id="872965"/>
    <lineage>
        <taxon>Bacteria</taxon>
        <taxon>Bacillati</taxon>
        <taxon>Chloroflexota</taxon>
        <taxon>Ardenticatenia</taxon>
        <taxon>Ardenticatenales</taxon>
        <taxon>Ardenticatenaceae</taxon>
        <taxon>Ardenticatena</taxon>
    </lineage>
</organism>
<keyword evidence="6 8" id="KW-0342">GTP-binding</keyword>
<comment type="catalytic activity">
    <reaction evidence="8">
        <text>Mo-molybdopterin + GTP + H(+) = Mo-molybdopterin guanine dinucleotide + diphosphate</text>
        <dbReference type="Rhea" id="RHEA:34243"/>
        <dbReference type="ChEBI" id="CHEBI:15378"/>
        <dbReference type="ChEBI" id="CHEBI:33019"/>
        <dbReference type="ChEBI" id="CHEBI:37565"/>
        <dbReference type="ChEBI" id="CHEBI:71302"/>
        <dbReference type="ChEBI" id="CHEBI:71310"/>
        <dbReference type="EC" id="2.7.7.77"/>
    </reaction>
</comment>
<dbReference type="Pfam" id="PF12804">
    <property type="entry name" value="NTP_transf_3"/>
    <property type="match status" value="1"/>
</dbReference>
<dbReference type="GO" id="GO:0005737">
    <property type="term" value="C:cytoplasm"/>
    <property type="evidence" value="ECO:0007669"/>
    <property type="project" value="UniProtKB-SubCell"/>
</dbReference>
<comment type="caution">
    <text evidence="10">The sequence shown here is derived from an EMBL/GenBank/DDBJ whole genome shotgun (WGS) entry which is preliminary data.</text>
</comment>
<dbReference type="GO" id="GO:0061603">
    <property type="term" value="F:molybdenum cofactor guanylyltransferase activity"/>
    <property type="evidence" value="ECO:0007669"/>
    <property type="project" value="UniProtKB-EC"/>
</dbReference>
<dbReference type="HAMAP" id="MF_00316">
    <property type="entry name" value="MobA"/>
    <property type="match status" value="1"/>
</dbReference>
<accession>A0A0P6YU75</accession>
<feature type="binding site" evidence="8">
    <location>
        <position position="111"/>
    </location>
    <ligand>
        <name>Mg(2+)</name>
        <dbReference type="ChEBI" id="CHEBI:18420"/>
    </ligand>
</feature>
<evidence type="ECO:0000256" key="1">
    <source>
        <dbReference type="ARBA" id="ARBA00022490"/>
    </source>
</evidence>